<evidence type="ECO:0000256" key="6">
    <source>
        <dbReference type="ARBA" id="ARBA00022842"/>
    </source>
</evidence>
<protein>
    <recommendedName>
        <fullName evidence="7">Exonuclease domain-containing protein</fullName>
    </recommendedName>
</protein>
<dbReference type="InterPro" id="IPR036397">
    <property type="entry name" value="RNaseH_sf"/>
</dbReference>
<evidence type="ECO:0000256" key="4">
    <source>
        <dbReference type="ARBA" id="ARBA00022801"/>
    </source>
</evidence>
<dbReference type="SMART" id="SM00479">
    <property type="entry name" value="EXOIII"/>
    <property type="match status" value="1"/>
</dbReference>
<evidence type="ECO:0000313" key="9">
    <source>
        <dbReference type="Proteomes" id="UP001085076"/>
    </source>
</evidence>
<organism evidence="8 9">
    <name type="scientific">Dioscorea zingiberensis</name>
    <dbReference type="NCBI Taxonomy" id="325984"/>
    <lineage>
        <taxon>Eukaryota</taxon>
        <taxon>Viridiplantae</taxon>
        <taxon>Streptophyta</taxon>
        <taxon>Embryophyta</taxon>
        <taxon>Tracheophyta</taxon>
        <taxon>Spermatophyta</taxon>
        <taxon>Magnoliopsida</taxon>
        <taxon>Liliopsida</taxon>
        <taxon>Dioscoreales</taxon>
        <taxon>Dioscoreaceae</taxon>
        <taxon>Dioscorea</taxon>
    </lineage>
</organism>
<comment type="caution">
    <text evidence="8">The sequence shown here is derived from an EMBL/GenBank/DDBJ whole genome shotgun (WGS) entry which is preliminary data.</text>
</comment>
<dbReference type="EMBL" id="JAGGNH010000001">
    <property type="protein sequence ID" value="KAJ0987444.1"/>
    <property type="molecule type" value="Genomic_DNA"/>
</dbReference>
<comment type="cofactor">
    <cofactor evidence="1">
        <name>Mg(2+)</name>
        <dbReference type="ChEBI" id="CHEBI:18420"/>
    </cofactor>
</comment>
<gene>
    <name evidence="8" type="ORF">J5N97_005800</name>
</gene>
<keyword evidence="9" id="KW-1185">Reference proteome</keyword>
<dbReference type="InterPro" id="IPR013520">
    <property type="entry name" value="Ribonucl_H"/>
</dbReference>
<dbReference type="OrthoDB" id="2018529at2759"/>
<dbReference type="Pfam" id="PF00929">
    <property type="entry name" value="RNase_T"/>
    <property type="match status" value="1"/>
</dbReference>
<dbReference type="PANTHER" id="PTHR30231:SF4">
    <property type="entry name" value="PROTEIN NEN2"/>
    <property type="match status" value="1"/>
</dbReference>
<keyword evidence="4" id="KW-0378">Hydrolase</keyword>
<keyword evidence="6" id="KW-0460">Magnesium</keyword>
<keyword evidence="5" id="KW-0269">Exonuclease</keyword>
<dbReference type="AlphaFoldDB" id="A0A9D5DAF5"/>
<dbReference type="Gene3D" id="3.30.420.10">
    <property type="entry name" value="Ribonuclease H-like superfamily/Ribonuclease H"/>
    <property type="match status" value="1"/>
</dbReference>
<dbReference type="SUPFAM" id="SSF53098">
    <property type="entry name" value="Ribonuclease H-like"/>
    <property type="match status" value="1"/>
</dbReference>
<dbReference type="GO" id="GO:0008408">
    <property type="term" value="F:3'-5' exonuclease activity"/>
    <property type="evidence" value="ECO:0007669"/>
    <property type="project" value="TreeGrafter"/>
</dbReference>
<name>A0A9D5DAF5_9LILI</name>
<dbReference type="GO" id="GO:0046872">
    <property type="term" value="F:metal ion binding"/>
    <property type="evidence" value="ECO:0007669"/>
    <property type="project" value="UniProtKB-KW"/>
</dbReference>
<evidence type="ECO:0000256" key="2">
    <source>
        <dbReference type="ARBA" id="ARBA00022722"/>
    </source>
</evidence>
<evidence type="ECO:0000256" key="3">
    <source>
        <dbReference type="ARBA" id="ARBA00022723"/>
    </source>
</evidence>
<keyword evidence="3" id="KW-0479">Metal-binding</keyword>
<sequence length="481" mass="53809">MEVDASPLMTYQAPSEEATRPEIAFFDLETTVPMRAGQGYALLEFGAILVCPNRLVELESYSTLIRPSDLSAISPMSVRCNGIDRETAASAPSFVEVADRIFQILHGRVWAGHNILRFDCVRIQEAFAEIGRPLPQPRGTIDTLPLLTQKFGRRAGDMKMATLAAYFGLGQQKHRSLDDVRMNLEVLKYCATVLFLESNFTDIFRVNNLVHESTIPRNNPHGNASPEEIRLNVESDVTTAASSTPVSNMEPFNLMNHLEQMRINQNESMKNFRSTICTTLAADEGCSQYAGFLQPDEVSLQCISASLATPFQQSGHRILLLHKDDPLQLCQMGLKILFGLSTKFVDNHSRRKLSFVVNVEPSLQQILDFCDRLAQNSHLESGSSSHWMPVINTSYANSSSIRLRISTVVNDNRAMYPTEIYQKEPSGDTQKLVFSKTDATELDTIIVPGNMVDAYFNLETYDFQQYAGIRLVAQRLVLHAS</sequence>
<feature type="domain" description="Exonuclease" evidence="7">
    <location>
        <begin position="22"/>
        <end position="196"/>
    </location>
</feature>
<accession>A0A9D5DAF5</accession>
<reference evidence="8" key="1">
    <citation type="submission" date="2021-03" db="EMBL/GenBank/DDBJ databases">
        <authorList>
            <person name="Li Z."/>
            <person name="Yang C."/>
        </authorList>
    </citation>
    <scope>NUCLEOTIDE SEQUENCE</scope>
    <source>
        <strain evidence="8">Dzin_1.0</strain>
        <tissue evidence="8">Leaf</tissue>
    </source>
</reference>
<evidence type="ECO:0000259" key="7">
    <source>
        <dbReference type="SMART" id="SM00479"/>
    </source>
</evidence>
<dbReference type="PANTHER" id="PTHR30231">
    <property type="entry name" value="DNA POLYMERASE III SUBUNIT EPSILON"/>
    <property type="match status" value="1"/>
</dbReference>
<evidence type="ECO:0000256" key="1">
    <source>
        <dbReference type="ARBA" id="ARBA00001946"/>
    </source>
</evidence>
<evidence type="ECO:0000313" key="8">
    <source>
        <dbReference type="EMBL" id="KAJ0987444.1"/>
    </source>
</evidence>
<evidence type="ECO:0000256" key="5">
    <source>
        <dbReference type="ARBA" id="ARBA00022839"/>
    </source>
</evidence>
<dbReference type="CDD" id="cd06127">
    <property type="entry name" value="DEDDh"/>
    <property type="match status" value="1"/>
</dbReference>
<dbReference type="FunFam" id="3.30.420.10:FF:000040">
    <property type="entry name" value="Exonuclease family protein"/>
    <property type="match status" value="1"/>
</dbReference>
<dbReference type="GO" id="GO:0003676">
    <property type="term" value="F:nucleic acid binding"/>
    <property type="evidence" value="ECO:0007669"/>
    <property type="project" value="InterPro"/>
</dbReference>
<keyword evidence="2" id="KW-0540">Nuclease</keyword>
<dbReference type="InterPro" id="IPR012337">
    <property type="entry name" value="RNaseH-like_sf"/>
</dbReference>
<dbReference type="Proteomes" id="UP001085076">
    <property type="component" value="Miscellaneous, Linkage group lg01"/>
</dbReference>
<reference evidence="8" key="2">
    <citation type="journal article" date="2022" name="Hortic Res">
        <title>The genome of Dioscorea zingiberensis sheds light on the biosynthesis, origin and evolution of the medicinally important diosgenin saponins.</title>
        <authorList>
            <person name="Li Y."/>
            <person name="Tan C."/>
            <person name="Li Z."/>
            <person name="Guo J."/>
            <person name="Li S."/>
            <person name="Chen X."/>
            <person name="Wang C."/>
            <person name="Dai X."/>
            <person name="Yang H."/>
            <person name="Song W."/>
            <person name="Hou L."/>
            <person name="Xu J."/>
            <person name="Tong Z."/>
            <person name="Xu A."/>
            <person name="Yuan X."/>
            <person name="Wang W."/>
            <person name="Yang Q."/>
            <person name="Chen L."/>
            <person name="Sun Z."/>
            <person name="Wang K."/>
            <person name="Pan B."/>
            <person name="Chen J."/>
            <person name="Bao Y."/>
            <person name="Liu F."/>
            <person name="Qi X."/>
            <person name="Gang D.R."/>
            <person name="Wen J."/>
            <person name="Li J."/>
        </authorList>
    </citation>
    <scope>NUCLEOTIDE SEQUENCE</scope>
    <source>
        <strain evidence="8">Dzin_1.0</strain>
    </source>
</reference>
<proteinExistence type="predicted"/>